<evidence type="ECO:0000313" key="1">
    <source>
        <dbReference type="EMBL" id="MPN55577.1"/>
    </source>
</evidence>
<protein>
    <submittedName>
        <fullName evidence="1">Uncharacterized protein</fullName>
    </submittedName>
</protein>
<dbReference type="EMBL" id="VSSQ01125010">
    <property type="protein sequence ID" value="MPN55577.1"/>
    <property type="molecule type" value="Genomic_DNA"/>
</dbReference>
<proteinExistence type="predicted"/>
<gene>
    <name evidence="1" type="ORF">SDC9_203261</name>
</gene>
<dbReference type="AlphaFoldDB" id="A0A645IWR5"/>
<organism evidence="1">
    <name type="scientific">bioreactor metagenome</name>
    <dbReference type="NCBI Taxonomy" id="1076179"/>
    <lineage>
        <taxon>unclassified sequences</taxon>
        <taxon>metagenomes</taxon>
        <taxon>ecological metagenomes</taxon>
    </lineage>
</organism>
<accession>A0A645IWR5</accession>
<reference evidence="1" key="1">
    <citation type="submission" date="2019-08" db="EMBL/GenBank/DDBJ databases">
        <authorList>
            <person name="Kucharzyk K."/>
            <person name="Murdoch R.W."/>
            <person name="Higgins S."/>
            <person name="Loffler F."/>
        </authorList>
    </citation>
    <scope>NUCLEOTIDE SEQUENCE</scope>
</reference>
<name>A0A645IWR5_9ZZZZ</name>
<comment type="caution">
    <text evidence="1">The sequence shown here is derived from an EMBL/GenBank/DDBJ whole genome shotgun (WGS) entry which is preliminary data.</text>
</comment>
<sequence length="94" mass="10591">MIVRNGIFCREVVVENPTLFVENGNSYTCRQDTIQGFNCHTGRGGINRMAQVIVEDIGIGLHCKYQPLYLQTSLLVDHEQGEEKCGGCQYNHET</sequence>